<organism evidence="3 4">
    <name type="scientific">Kaistella solincola</name>
    <dbReference type="NCBI Taxonomy" id="510955"/>
    <lineage>
        <taxon>Bacteria</taxon>
        <taxon>Pseudomonadati</taxon>
        <taxon>Bacteroidota</taxon>
        <taxon>Flavobacteriia</taxon>
        <taxon>Flavobacteriales</taxon>
        <taxon>Weeksellaceae</taxon>
        <taxon>Chryseobacterium group</taxon>
        <taxon>Kaistella</taxon>
    </lineage>
</organism>
<dbReference type="Pfam" id="PF00582">
    <property type="entry name" value="Usp"/>
    <property type="match status" value="1"/>
</dbReference>
<evidence type="ECO:0000313" key="3">
    <source>
        <dbReference type="EMBL" id="KIA83633.1"/>
    </source>
</evidence>
<name>A0ABR4ZRJ6_9FLAO</name>
<dbReference type="PRINTS" id="PR01438">
    <property type="entry name" value="UNVRSLSTRESS"/>
</dbReference>
<proteinExistence type="inferred from homology"/>
<dbReference type="CDD" id="cd00293">
    <property type="entry name" value="USP-like"/>
    <property type="match status" value="1"/>
</dbReference>
<dbReference type="EMBL" id="JSYK01000003">
    <property type="protein sequence ID" value="KIA83633.1"/>
    <property type="molecule type" value="Genomic_DNA"/>
</dbReference>
<dbReference type="SUPFAM" id="SSF52402">
    <property type="entry name" value="Adenine nucleotide alpha hydrolases-like"/>
    <property type="match status" value="2"/>
</dbReference>
<accession>A0ABR4ZRJ6</accession>
<keyword evidence="4" id="KW-1185">Reference proteome</keyword>
<feature type="domain" description="UspA" evidence="2">
    <location>
        <begin position="7"/>
        <end position="147"/>
    </location>
</feature>
<dbReference type="Gene3D" id="3.40.50.620">
    <property type="entry name" value="HUPs"/>
    <property type="match status" value="2"/>
</dbReference>
<evidence type="ECO:0000256" key="1">
    <source>
        <dbReference type="ARBA" id="ARBA00008791"/>
    </source>
</evidence>
<protein>
    <recommendedName>
        <fullName evidence="2">UspA domain-containing protein</fullName>
    </recommendedName>
</protein>
<gene>
    <name evidence="3" type="ORF">OA84_09085</name>
</gene>
<dbReference type="PANTHER" id="PTHR46268">
    <property type="entry name" value="STRESS RESPONSE PROTEIN NHAX"/>
    <property type="match status" value="1"/>
</dbReference>
<dbReference type="RefSeq" id="WP_039345046.1">
    <property type="nucleotide sequence ID" value="NZ_JSYK01000003.1"/>
</dbReference>
<dbReference type="Proteomes" id="UP000031275">
    <property type="component" value="Unassembled WGS sequence"/>
</dbReference>
<comment type="caution">
    <text evidence="3">The sequence shown here is derived from an EMBL/GenBank/DDBJ whole genome shotgun (WGS) entry which is preliminary data.</text>
</comment>
<evidence type="ECO:0000313" key="4">
    <source>
        <dbReference type="Proteomes" id="UP000031275"/>
    </source>
</evidence>
<dbReference type="InterPro" id="IPR014729">
    <property type="entry name" value="Rossmann-like_a/b/a_fold"/>
</dbReference>
<reference evidence="3 4" key="1">
    <citation type="submission" date="2014-10" db="EMBL/GenBank/DDBJ databases">
        <title>Kaistella solincola genome.</title>
        <authorList>
            <person name="Newman J.D."/>
        </authorList>
    </citation>
    <scope>NUCLEOTIDE SEQUENCE [LARGE SCALE GENOMIC DNA]</scope>
    <source>
        <strain evidence="3 4">DSM 22468</strain>
    </source>
</reference>
<dbReference type="InterPro" id="IPR006015">
    <property type="entry name" value="Universal_stress_UspA"/>
</dbReference>
<sequence>MMSSPLKTLLVPTDFSAKAENAVRLATEMAMRHGSKIIILHVVHTYYLMDRGGKQVIGSEIVQQSLDVAQLKLNEIRGALQQNFNIEIEIKLSTQGLTASINELIREESVDLVVLGTSGKQDVKSFILGSNSYNILQYAATSVLLVPETFTKKTHFKKILLPVRVENDLAEKAKISLVLAEKNEGGINLLGVADAERLAMIKKSYAEMRKVMQTKGADYVSEFKLCADNADEIVETAQREESDIIVLADQDENSWKSFMAENFFKKMINGTDVPLFIVKTKGERISEEPLTGFDVTLPFPG</sequence>
<evidence type="ECO:0000259" key="2">
    <source>
        <dbReference type="Pfam" id="PF00582"/>
    </source>
</evidence>
<dbReference type="InterPro" id="IPR006016">
    <property type="entry name" value="UspA"/>
</dbReference>
<comment type="similarity">
    <text evidence="1">Belongs to the universal stress protein A family.</text>
</comment>
<dbReference type="PANTHER" id="PTHR46268:SF6">
    <property type="entry name" value="UNIVERSAL STRESS PROTEIN UP12"/>
    <property type="match status" value="1"/>
</dbReference>